<keyword evidence="2" id="KW-1185">Reference proteome</keyword>
<dbReference type="AlphaFoldDB" id="A0A7J7IBI6"/>
<reference evidence="1 2" key="2">
    <citation type="submission" date="2020-07" db="EMBL/GenBank/DDBJ databases">
        <title>Genome assembly of wild tea tree DASZ reveals pedigree and selection history of tea varieties.</title>
        <authorList>
            <person name="Zhang W."/>
        </authorList>
    </citation>
    <scope>NUCLEOTIDE SEQUENCE [LARGE SCALE GENOMIC DNA]</scope>
    <source>
        <strain evidence="2">cv. G240</strain>
        <tissue evidence="1">Leaf</tissue>
    </source>
</reference>
<proteinExistence type="predicted"/>
<protein>
    <submittedName>
        <fullName evidence="1">Uncharacterized protein</fullName>
    </submittedName>
</protein>
<sequence>MRHYCSVSIGWLIDGTEYMRISGGPWSTIGALRVHRQDLAALEDYEEVGALSAEGEDEGDETTWTVKKLSEFGNENMVELKFCFLVECNELQTIIDGGEFYTGGESGVDKKLVRTTPRRHSEEQINFMKATFSSLNESAIWKHAFKRKRDL</sequence>
<evidence type="ECO:0000313" key="2">
    <source>
        <dbReference type="Proteomes" id="UP000593564"/>
    </source>
</evidence>
<dbReference type="EMBL" id="JACBKZ010000001">
    <property type="protein sequence ID" value="KAF5962215.1"/>
    <property type="molecule type" value="Genomic_DNA"/>
</dbReference>
<gene>
    <name evidence="1" type="ORF">HYC85_003424</name>
</gene>
<reference evidence="2" key="1">
    <citation type="journal article" date="2020" name="Nat. Commun.">
        <title>Genome assembly of wild tea tree DASZ reveals pedigree and selection history of tea varieties.</title>
        <authorList>
            <person name="Zhang W."/>
            <person name="Zhang Y."/>
            <person name="Qiu H."/>
            <person name="Guo Y."/>
            <person name="Wan H."/>
            <person name="Zhang X."/>
            <person name="Scossa F."/>
            <person name="Alseekh S."/>
            <person name="Zhang Q."/>
            <person name="Wang P."/>
            <person name="Xu L."/>
            <person name="Schmidt M.H."/>
            <person name="Jia X."/>
            <person name="Li D."/>
            <person name="Zhu A."/>
            <person name="Guo F."/>
            <person name="Chen W."/>
            <person name="Ni D."/>
            <person name="Usadel B."/>
            <person name="Fernie A.R."/>
            <person name="Wen W."/>
        </authorList>
    </citation>
    <scope>NUCLEOTIDE SEQUENCE [LARGE SCALE GENOMIC DNA]</scope>
    <source>
        <strain evidence="2">cv. G240</strain>
    </source>
</reference>
<comment type="caution">
    <text evidence="1">The sequence shown here is derived from an EMBL/GenBank/DDBJ whole genome shotgun (WGS) entry which is preliminary data.</text>
</comment>
<dbReference type="Proteomes" id="UP000593564">
    <property type="component" value="Unassembled WGS sequence"/>
</dbReference>
<name>A0A7J7IBI6_CAMSI</name>
<evidence type="ECO:0000313" key="1">
    <source>
        <dbReference type="EMBL" id="KAF5962215.1"/>
    </source>
</evidence>
<organism evidence="1 2">
    <name type="scientific">Camellia sinensis</name>
    <name type="common">Tea plant</name>
    <name type="synonym">Thea sinensis</name>
    <dbReference type="NCBI Taxonomy" id="4442"/>
    <lineage>
        <taxon>Eukaryota</taxon>
        <taxon>Viridiplantae</taxon>
        <taxon>Streptophyta</taxon>
        <taxon>Embryophyta</taxon>
        <taxon>Tracheophyta</taxon>
        <taxon>Spermatophyta</taxon>
        <taxon>Magnoliopsida</taxon>
        <taxon>eudicotyledons</taxon>
        <taxon>Gunneridae</taxon>
        <taxon>Pentapetalae</taxon>
        <taxon>asterids</taxon>
        <taxon>Ericales</taxon>
        <taxon>Theaceae</taxon>
        <taxon>Camellia</taxon>
    </lineage>
</organism>
<accession>A0A7J7IBI6</accession>